<dbReference type="HOGENOM" id="CLU_194628_0_1_6"/>
<keyword evidence="2" id="KW-1185">Reference proteome</keyword>
<reference evidence="1 2" key="1">
    <citation type="journal article" date="2010" name="J. Bacteriol.">
        <title>The Citrobacter rodentium genome sequence reveals convergent evolution with human pathogenic Escherichia coli.</title>
        <authorList>
            <person name="Petty N.K."/>
            <person name="Bulgin R."/>
            <person name="Crepin V.F."/>
            <person name="Cerdeno-Tarraga A.M."/>
            <person name="Schroeder G.N."/>
            <person name="Quail M.A."/>
            <person name="Lennard N."/>
            <person name="Corton C."/>
            <person name="Barron A."/>
            <person name="Clark L."/>
            <person name="Toribio A.L."/>
            <person name="Parkhill J."/>
            <person name="Dougan G."/>
            <person name="Frankel G."/>
            <person name="Thomson N.R."/>
        </authorList>
    </citation>
    <scope>NUCLEOTIDE SEQUENCE [LARGE SCALE GENOMIC DNA]</scope>
    <source>
        <strain evidence="1 2">ICC168</strain>
    </source>
</reference>
<dbReference type="STRING" id="637910.ROD_17451"/>
<dbReference type="KEGG" id="cro:ROD_17451"/>
<dbReference type="Proteomes" id="UP000001889">
    <property type="component" value="Chromosome"/>
</dbReference>
<dbReference type="EMBL" id="FN543502">
    <property type="protein sequence ID" value="CBG88503.1"/>
    <property type="molecule type" value="Genomic_DNA"/>
</dbReference>
<sequence length="62" mass="6933">MVVQEISPKIVKKHQKQAVKADSRAAVILKMTRNVPLKQVKKVAKTATAEINPINHDLTVYI</sequence>
<proteinExistence type="predicted"/>
<name>D2TL55_CITRI</name>
<gene>
    <name evidence="1" type="ordered locus">ROD_17451</name>
</gene>
<evidence type="ECO:0000313" key="2">
    <source>
        <dbReference type="Proteomes" id="UP000001889"/>
    </source>
</evidence>
<organism evidence="1 2">
    <name type="scientific">Citrobacter rodentium (strain ICC168)</name>
    <name type="common">Citrobacter freundii biotype 4280</name>
    <dbReference type="NCBI Taxonomy" id="637910"/>
    <lineage>
        <taxon>Bacteria</taxon>
        <taxon>Pseudomonadati</taxon>
        <taxon>Pseudomonadota</taxon>
        <taxon>Gammaproteobacteria</taxon>
        <taxon>Enterobacterales</taxon>
        <taxon>Enterobacteriaceae</taxon>
        <taxon>Citrobacter</taxon>
    </lineage>
</organism>
<dbReference type="AlphaFoldDB" id="D2TL55"/>
<protein>
    <submittedName>
        <fullName evidence="1">Uncharacterized protein</fullName>
    </submittedName>
</protein>
<evidence type="ECO:0000313" key="1">
    <source>
        <dbReference type="EMBL" id="CBG88503.1"/>
    </source>
</evidence>
<accession>D2TL55</accession>